<name>A0A554NFW1_9EURY</name>
<keyword evidence="7" id="KW-1185">Reference proteome</keyword>
<keyword evidence="3 5" id="KW-1133">Transmembrane helix</keyword>
<dbReference type="InterPro" id="IPR002657">
    <property type="entry name" value="BilAc:Na_symport/Acr3"/>
</dbReference>
<evidence type="ECO:0000313" key="7">
    <source>
        <dbReference type="Proteomes" id="UP000319894"/>
    </source>
</evidence>
<feature type="transmembrane region" description="Helical" evidence="5">
    <location>
        <begin position="210"/>
        <end position="230"/>
    </location>
</feature>
<dbReference type="InterPro" id="IPR004710">
    <property type="entry name" value="Bilac:Na_transpt"/>
</dbReference>
<dbReference type="InterPro" id="IPR038770">
    <property type="entry name" value="Na+/solute_symporter_sf"/>
</dbReference>
<evidence type="ECO:0000256" key="1">
    <source>
        <dbReference type="ARBA" id="ARBA00004141"/>
    </source>
</evidence>
<dbReference type="Pfam" id="PF01758">
    <property type="entry name" value="SBF"/>
    <property type="match status" value="1"/>
</dbReference>
<dbReference type="Gene3D" id="1.20.1530.20">
    <property type="match status" value="1"/>
</dbReference>
<feature type="transmembrane region" description="Helical" evidence="5">
    <location>
        <begin position="145"/>
        <end position="164"/>
    </location>
</feature>
<accession>A0A554NFW1</accession>
<dbReference type="GO" id="GO:0016020">
    <property type="term" value="C:membrane"/>
    <property type="evidence" value="ECO:0007669"/>
    <property type="project" value="UniProtKB-SubCell"/>
</dbReference>
<dbReference type="EMBL" id="QMDX01000001">
    <property type="protein sequence ID" value="TSD16284.1"/>
    <property type="molecule type" value="Genomic_DNA"/>
</dbReference>
<evidence type="ECO:0000256" key="3">
    <source>
        <dbReference type="ARBA" id="ARBA00022989"/>
    </source>
</evidence>
<comment type="subcellular location">
    <subcellularLocation>
        <location evidence="1">Membrane</location>
        <topology evidence="1">Multi-pass membrane protein</topology>
    </subcellularLocation>
</comment>
<keyword evidence="4 5" id="KW-0472">Membrane</keyword>
<sequence>MVGSVSLTLSAGAFRAVDRRALAVALVAQTGMVLAAFAVARLLGLGPALTVGFVVLGAVTPELVTPVMTELADGDTALASAVLVLVGLGSVGLVPGAVTVLVGDAVAFDTSRIVRGLALAVVLPMAAAVGLRSRFTERVARYDDLYPSVAAGLVVVIIGGVTAANAALLRAGGSRLAAVVAGALALNVAGYAAGWFAGSPFDRPARIATTLSVGMRDFAVAAALVVGAGFPPTAALPAVAFGVVELVTSAGLARWFRRDG</sequence>
<protein>
    <submittedName>
        <fullName evidence="6">Na+-dependent transporter</fullName>
    </submittedName>
</protein>
<feature type="transmembrane region" description="Helical" evidence="5">
    <location>
        <begin position="176"/>
        <end position="198"/>
    </location>
</feature>
<keyword evidence="2 5" id="KW-0812">Transmembrane</keyword>
<dbReference type="PANTHER" id="PTHR10361">
    <property type="entry name" value="SODIUM-BILE ACID COTRANSPORTER"/>
    <property type="match status" value="1"/>
</dbReference>
<feature type="transmembrane region" description="Helical" evidence="5">
    <location>
        <begin position="113"/>
        <end position="133"/>
    </location>
</feature>
<evidence type="ECO:0000313" key="6">
    <source>
        <dbReference type="EMBL" id="TSD16284.1"/>
    </source>
</evidence>
<dbReference type="AlphaFoldDB" id="A0A554NFW1"/>
<dbReference type="Proteomes" id="UP000319894">
    <property type="component" value="Unassembled WGS sequence"/>
</dbReference>
<comment type="caution">
    <text evidence="6">The sequence shown here is derived from an EMBL/GenBank/DDBJ whole genome shotgun (WGS) entry which is preliminary data.</text>
</comment>
<proteinExistence type="predicted"/>
<gene>
    <name evidence="6" type="ORF">DP107_01590</name>
</gene>
<dbReference type="PANTHER" id="PTHR10361:SF28">
    <property type="entry name" value="P3 PROTEIN-RELATED"/>
    <property type="match status" value="1"/>
</dbReference>
<organism evidence="6 7">
    <name type="scientific">Haloglomus irregulare</name>
    <dbReference type="NCBI Taxonomy" id="2234134"/>
    <lineage>
        <taxon>Archaea</taxon>
        <taxon>Methanobacteriati</taxon>
        <taxon>Methanobacteriota</taxon>
        <taxon>Stenosarchaea group</taxon>
        <taxon>Halobacteria</taxon>
        <taxon>Halobacteriales</taxon>
        <taxon>Natronomonadaceae</taxon>
        <taxon>Haloglomus</taxon>
    </lineage>
</organism>
<evidence type="ECO:0000256" key="2">
    <source>
        <dbReference type="ARBA" id="ARBA00022692"/>
    </source>
</evidence>
<dbReference type="InParanoid" id="A0A554NFW1"/>
<feature type="transmembrane region" description="Helical" evidence="5">
    <location>
        <begin position="21"/>
        <end position="39"/>
    </location>
</feature>
<evidence type="ECO:0000256" key="5">
    <source>
        <dbReference type="SAM" id="Phobius"/>
    </source>
</evidence>
<feature type="transmembrane region" description="Helical" evidence="5">
    <location>
        <begin position="76"/>
        <end position="101"/>
    </location>
</feature>
<reference evidence="6 7" key="1">
    <citation type="submission" date="2018-06" db="EMBL/GenBank/DDBJ databases">
        <title>Natronomonas sp. F16-60 a new haloarchaeon isolated from a solar saltern of Isla Cristina, Huelva, Spain.</title>
        <authorList>
            <person name="Duran-Viseras A."/>
            <person name="Sanchez-Porro C."/>
            <person name="Ventosa A."/>
        </authorList>
    </citation>
    <scope>NUCLEOTIDE SEQUENCE [LARGE SCALE GENOMIC DNA]</scope>
    <source>
        <strain evidence="6 7">F16-60</strain>
    </source>
</reference>
<evidence type="ECO:0000256" key="4">
    <source>
        <dbReference type="ARBA" id="ARBA00023136"/>
    </source>
</evidence>